<evidence type="ECO:0000313" key="3">
    <source>
        <dbReference type="Proteomes" id="UP000196435"/>
    </source>
</evidence>
<dbReference type="EMBL" id="NIBU01000003">
    <property type="protein sequence ID" value="PHM38317.1"/>
    <property type="molecule type" value="Genomic_DNA"/>
</dbReference>
<name>A0A1N6MVU3_9GAMM</name>
<dbReference type="Proteomes" id="UP000196435">
    <property type="component" value="Unassembled WGS sequence"/>
</dbReference>
<dbReference type="AlphaFoldDB" id="A0A1N6MVU3"/>
<proteinExistence type="predicted"/>
<gene>
    <name evidence="1" type="ORF">Xinn_00431</name>
    <name evidence="2" type="ORF">XIS1_1680096</name>
</gene>
<organism evidence="2 3">
    <name type="scientific">Xenorhabdus innexi</name>
    <dbReference type="NCBI Taxonomy" id="290109"/>
    <lineage>
        <taxon>Bacteria</taxon>
        <taxon>Pseudomonadati</taxon>
        <taxon>Pseudomonadota</taxon>
        <taxon>Gammaproteobacteria</taxon>
        <taxon>Enterobacterales</taxon>
        <taxon>Morganellaceae</taxon>
        <taxon>Xenorhabdus</taxon>
    </lineage>
</organism>
<reference evidence="1 4" key="3">
    <citation type="journal article" date="2017" name="Nat. Microbiol.">
        <title>Natural product diversity associated with the nematode symbionts Photorhabdus and Xenorhabdus.</title>
        <authorList>
            <person name="Tobias N.J."/>
            <person name="Wolff H."/>
            <person name="Djahanschiri B."/>
            <person name="Grundmann F."/>
            <person name="Kronenwerth M."/>
            <person name="Shi Y.M."/>
            <person name="Simonyi S."/>
            <person name="Grun P."/>
            <person name="Shapiro-Ilan D."/>
            <person name="Pidot S.J."/>
            <person name="Stinear T.P."/>
            <person name="Ebersberger I."/>
            <person name="Bode H.B."/>
        </authorList>
    </citation>
    <scope>NUCLEOTIDE SEQUENCE [LARGE SCALE GENOMIC DNA]</scope>
    <source>
        <strain evidence="1 4">DSM 16336</strain>
    </source>
</reference>
<reference evidence="2" key="1">
    <citation type="submission" date="2016-12" db="EMBL/GenBank/DDBJ databases">
        <authorList>
            <person name="Song W.-J."/>
            <person name="Kurnit D.M."/>
        </authorList>
    </citation>
    <scope>NUCLEOTIDE SEQUENCE [LARGE SCALE GENOMIC DNA]</scope>
    <source>
        <strain evidence="2">HGB1681</strain>
    </source>
</reference>
<dbReference type="OrthoDB" id="6448165at2"/>
<sequence>MNINTVLSDKKESVSPITVSIPDGADVIVGQHCYLVVTVKSPQIKSIKSISIEVPNKDIVVKQEKDWKLIDDASGEAIFMLEVDGKLLPNTSISYTVHAYSDTNVDVEGITPLTVGYTTKRMKKDSVILLSTDIEILATTDIPNPIDNPNTKYNVYSGVITDENGSPLKNTQVIISSLSTPHSIQLANITTNPINGNAPEIIKPQERTNQPDFITINSDDNGNIEFRVYAKQSMSVTIKFTTEIFGVIYPTYVASAYLVAGYGSDGLLQIPSILDISSGGVVKKRIGIEKFRVGVPSYSSPVAGDTIIFLIKDENNKVIQLKPTSYVESRGTNLGGHSFTLSYEKIPFNKRLEFYYLVVLIGGYGVFSKKLNVIFEDDSGNKGGTGGTGGHKNDCDNGLYNKVDVDSSYEDGKFSLKIKSITLI</sequence>
<keyword evidence="4" id="KW-1185">Reference proteome</keyword>
<dbReference type="RefSeq" id="WP_086956113.1">
    <property type="nucleotide sequence ID" value="NZ_CAWNQC010000223.1"/>
</dbReference>
<accession>A0A1N6MVU3</accession>
<dbReference type="Proteomes" id="UP000224871">
    <property type="component" value="Unassembled WGS sequence"/>
</dbReference>
<protein>
    <submittedName>
        <fullName evidence="2">Uncharacterized protein</fullName>
    </submittedName>
</protein>
<reference evidence="3" key="2">
    <citation type="submission" date="2016-12" db="EMBL/GenBank/DDBJ databases">
        <authorList>
            <person name="Gaudriault S."/>
        </authorList>
    </citation>
    <scope>NUCLEOTIDE SEQUENCE [LARGE SCALE GENOMIC DNA]</scope>
    <source>
        <strain evidence="3">HGB1681 (deposited as PTA-6826 in the American Type Culture Collection)</strain>
    </source>
</reference>
<evidence type="ECO:0000313" key="4">
    <source>
        <dbReference type="Proteomes" id="UP000224871"/>
    </source>
</evidence>
<evidence type="ECO:0000313" key="2">
    <source>
        <dbReference type="EMBL" id="SIP72859.1"/>
    </source>
</evidence>
<dbReference type="EMBL" id="FTLG01000077">
    <property type="protein sequence ID" value="SIP72859.1"/>
    <property type="molecule type" value="Genomic_DNA"/>
</dbReference>
<evidence type="ECO:0000313" key="1">
    <source>
        <dbReference type="EMBL" id="PHM38317.1"/>
    </source>
</evidence>